<gene>
    <name evidence="1" type="ORF">G3M58_29765</name>
</gene>
<feature type="non-terminal residue" evidence="1">
    <location>
        <position position="84"/>
    </location>
</feature>
<dbReference type="Gene3D" id="2.60.40.10">
    <property type="entry name" value="Immunoglobulins"/>
    <property type="match status" value="1"/>
</dbReference>
<dbReference type="GO" id="GO:0005975">
    <property type="term" value="P:carbohydrate metabolic process"/>
    <property type="evidence" value="ECO:0007669"/>
    <property type="project" value="UniProtKB-ARBA"/>
</dbReference>
<organism evidence="1">
    <name type="scientific">Streptomyces sp. SID7499</name>
    <dbReference type="NCBI Taxonomy" id="2706086"/>
    <lineage>
        <taxon>Bacteria</taxon>
        <taxon>Bacillati</taxon>
        <taxon>Actinomycetota</taxon>
        <taxon>Actinomycetes</taxon>
        <taxon>Kitasatosporales</taxon>
        <taxon>Streptomycetaceae</taxon>
        <taxon>Streptomyces</taxon>
    </lineage>
</organism>
<protein>
    <submittedName>
        <fullName evidence="1">Enterochelin esterase</fullName>
    </submittedName>
</protein>
<dbReference type="AlphaFoldDB" id="A0A6G3WYR9"/>
<comment type="caution">
    <text evidence="1">The sequence shown here is derived from an EMBL/GenBank/DDBJ whole genome shotgun (WGS) entry which is preliminary data.</text>
</comment>
<dbReference type="EMBL" id="JAAGMN010003048">
    <property type="protein sequence ID" value="NEE10631.1"/>
    <property type="molecule type" value="Genomic_DNA"/>
</dbReference>
<reference evidence="1" key="1">
    <citation type="submission" date="2020-01" db="EMBL/GenBank/DDBJ databases">
        <title>Insect and environment-associated Actinomycetes.</title>
        <authorList>
            <person name="Currrie C."/>
            <person name="Chevrette M."/>
            <person name="Carlson C."/>
            <person name="Stubbendieck R."/>
            <person name="Wendt-Pienkowski E."/>
        </authorList>
    </citation>
    <scope>NUCLEOTIDE SEQUENCE</scope>
    <source>
        <strain evidence="1">SID7499</strain>
    </source>
</reference>
<accession>A0A6G3WYR9</accession>
<sequence>MRPVIDEPPFAAFGLPGRPGGDAFWAAARTPVSIPADDGWRTLFLWRGSEAVLDFESWSSPVPLRRWGGTDCWYAEVRMPARLR</sequence>
<evidence type="ECO:0000313" key="1">
    <source>
        <dbReference type="EMBL" id="NEE10631.1"/>
    </source>
</evidence>
<dbReference type="InterPro" id="IPR014756">
    <property type="entry name" value="Ig_E-set"/>
</dbReference>
<dbReference type="SUPFAM" id="SSF81296">
    <property type="entry name" value="E set domains"/>
    <property type="match status" value="1"/>
</dbReference>
<name>A0A6G3WYR9_9ACTN</name>
<dbReference type="InterPro" id="IPR013783">
    <property type="entry name" value="Ig-like_fold"/>
</dbReference>
<proteinExistence type="predicted"/>